<dbReference type="OrthoDB" id="9765084at2"/>
<proteinExistence type="predicted"/>
<dbReference type="CDD" id="cd02440">
    <property type="entry name" value="AdoMet_MTases"/>
    <property type="match status" value="1"/>
</dbReference>
<protein>
    <recommendedName>
        <fullName evidence="1">Methyltransferase domain-containing protein</fullName>
    </recommendedName>
</protein>
<dbReference type="Proteomes" id="UP000381693">
    <property type="component" value="Unassembled WGS sequence"/>
</dbReference>
<dbReference type="Gene3D" id="3.40.50.150">
    <property type="entry name" value="Vaccinia Virus protein VP39"/>
    <property type="match status" value="1"/>
</dbReference>
<comment type="caution">
    <text evidence="2">The sequence shown here is derived from an EMBL/GenBank/DDBJ whole genome shotgun (WGS) entry which is preliminary data.</text>
</comment>
<gene>
    <name evidence="2" type="ORF">MAMC_01493</name>
</gene>
<dbReference type="Pfam" id="PF13649">
    <property type="entry name" value="Methyltransf_25"/>
    <property type="match status" value="1"/>
</dbReference>
<evidence type="ECO:0000313" key="3">
    <source>
        <dbReference type="Proteomes" id="UP000381693"/>
    </source>
</evidence>
<dbReference type="SUPFAM" id="SSF53335">
    <property type="entry name" value="S-adenosyl-L-methionine-dependent methyltransferases"/>
    <property type="match status" value="1"/>
</dbReference>
<dbReference type="EMBL" id="CABFUZ020000151">
    <property type="protein sequence ID" value="VVM07201.1"/>
    <property type="molecule type" value="Genomic_DNA"/>
</dbReference>
<feature type="domain" description="Methyltransferase" evidence="1">
    <location>
        <begin position="48"/>
        <end position="132"/>
    </location>
</feature>
<sequence>MAPFEMNSFVGKGLLALIRQGDYAHAGEEEAIDRVFGALPRSSERWLLDVGCGRGGTADYLRRGGWGRLVGLDRDATSLAYARSRYPEVLFVEGDVVDAPRLLSRKFAHLYAFNAFYAFPDQRAALAALREAAEAGAEFRLFDYCDRGGFQSDPLLVGGIRILPRPVEMERLQADLRESGWQLDSVTFLHEEYRGWYGDLLARIEAKRAQIVSAAGEEAFDYLRAVYGGILGKIEGGLLGGVWVRAAAA</sequence>
<name>A0A5E6MDB5_9BACT</name>
<reference evidence="2" key="1">
    <citation type="submission" date="2019-09" db="EMBL/GenBank/DDBJ databases">
        <authorList>
            <person name="Cremers G."/>
        </authorList>
    </citation>
    <scope>NUCLEOTIDE SEQUENCE [LARGE SCALE GENOMIC DNA]</scope>
    <source>
        <strain evidence="2">3B</strain>
    </source>
</reference>
<evidence type="ECO:0000313" key="2">
    <source>
        <dbReference type="EMBL" id="VVM07201.1"/>
    </source>
</evidence>
<organism evidence="2 3">
    <name type="scientific">Methylacidimicrobium cyclopophantes</name>
    <dbReference type="NCBI Taxonomy" id="1041766"/>
    <lineage>
        <taxon>Bacteria</taxon>
        <taxon>Pseudomonadati</taxon>
        <taxon>Verrucomicrobiota</taxon>
        <taxon>Methylacidimicrobium</taxon>
    </lineage>
</organism>
<dbReference type="RefSeq" id="WP_142525483.1">
    <property type="nucleotide sequence ID" value="NZ_CABFUZ020000151.1"/>
</dbReference>
<dbReference type="InterPro" id="IPR029063">
    <property type="entry name" value="SAM-dependent_MTases_sf"/>
</dbReference>
<evidence type="ECO:0000259" key="1">
    <source>
        <dbReference type="Pfam" id="PF13649"/>
    </source>
</evidence>
<keyword evidence="3" id="KW-1185">Reference proteome</keyword>
<dbReference type="AlphaFoldDB" id="A0A5E6MDB5"/>
<dbReference type="InterPro" id="IPR041698">
    <property type="entry name" value="Methyltransf_25"/>
</dbReference>
<accession>A0A5E6MDB5</accession>